<keyword evidence="1" id="KW-0732">Signal</keyword>
<keyword evidence="5" id="KW-1185">Reference proteome</keyword>
<evidence type="ECO:0000256" key="2">
    <source>
        <dbReference type="SAM" id="MobiDB-lite"/>
    </source>
</evidence>
<organism evidence="4 5">
    <name type="scientific">Ligilactobacillus ubinensis</name>
    <dbReference type="NCBI Taxonomy" id="2876789"/>
    <lineage>
        <taxon>Bacteria</taxon>
        <taxon>Bacillati</taxon>
        <taxon>Bacillota</taxon>
        <taxon>Bacilli</taxon>
        <taxon>Lactobacillales</taxon>
        <taxon>Lactobacillaceae</taxon>
        <taxon>Ligilactobacillus</taxon>
    </lineage>
</organism>
<evidence type="ECO:0000313" key="5">
    <source>
        <dbReference type="Proteomes" id="UP001139006"/>
    </source>
</evidence>
<dbReference type="Pfam" id="PF19258">
    <property type="entry name" value="KxYKxGKxW_sig"/>
    <property type="match status" value="1"/>
</dbReference>
<reference evidence="4 5" key="1">
    <citation type="journal article" date="2023" name="Int. J. Syst. Evol. Microbiol.">
        <title>Ligilactobacillus ubinensis sp. nov., a novel species isolated from the wild ferment of a durian fruit (Durio zibethinus).</title>
        <authorList>
            <person name="Heng Y.C."/>
            <person name="Menon N."/>
            <person name="Chen B."/>
            <person name="Loo B.Z.L."/>
            <person name="Wong G.W.J."/>
            <person name="Lim A.C.H."/>
            <person name="Silvaraju S."/>
            <person name="Kittelmann S."/>
        </authorList>
    </citation>
    <scope>NUCLEOTIDE SEQUENCE [LARGE SCALE GENOMIC DNA]</scope>
    <source>
        <strain evidence="4 5">WILCCON 0076</strain>
    </source>
</reference>
<name>A0A9X2JLF2_9LACO</name>
<evidence type="ECO:0000259" key="3">
    <source>
        <dbReference type="SMART" id="SM00635"/>
    </source>
</evidence>
<dbReference type="RefSeq" id="WP_253359752.1">
    <property type="nucleotide sequence ID" value="NZ_JAIULA010000006.1"/>
</dbReference>
<feature type="compositionally biased region" description="Low complexity" evidence="2">
    <location>
        <begin position="163"/>
        <end position="216"/>
    </location>
</feature>
<dbReference type="SMART" id="SM00635">
    <property type="entry name" value="BID_2"/>
    <property type="match status" value="1"/>
</dbReference>
<comment type="caution">
    <text evidence="4">The sequence shown here is derived from an EMBL/GenBank/DDBJ whole genome shotgun (WGS) entry which is preliminary data.</text>
</comment>
<dbReference type="EMBL" id="JAIULA010000006">
    <property type="protein sequence ID" value="MCP0886545.1"/>
    <property type="molecule type" value="Genomic_DNA"/>
</dbReference>
<dbReference type="Gene3D" id="2.60.40.2700">
    <property type="match status" value="1"/>
</dbReference>
<sequence>MKKRRGMYSESSRSTHVKMYKAGKQWVSSLISNIGLLRIFRGKGLPTVNVEDVTVDTSNKNKDFKTATAAKAIASIGAFVGGGLVTTSSALADTTNTAVTKTVTADSTLAVQDSTQINGNSDFQSNSSSLSLSESASSSLSESLSQSTSDVVASQSISSSISESTSTSISGSTSMGSISESVSDSTSSSTSTESASSSISESTNVQSASETTSMSESEAESLTFDEYKSNVISYLSSNNMLANVSVDSADFQSALNSSYATYTSSAPDPKGNPTGEALWFIVYFTAGFTNEPADINTVVNTNGSTTGTATVSAFDIATGGWAIKYQWYQYDATTGKWTAINGATSDTLNINQSKSGTYYYQLRAQVTDLLGIFPRYTMWSRLVTAHVADADVNADSVSVYVDDNYIWVNDGQTKAHVSVEPENYTGTVTWSSSDSNVASVDKYGNIKAGSLAGTVTITATITNPDGTTVSSSIKITVGQGIEDETVKEGKNTEFTVEGIPDVSNISGASVNVVWHKIDVQTGKDTIVQSGTSAYYKIVNASLADSGDKYYAVITIKIQGLSEDFTTNKAQLTVVMNEASRSASESVSESVSTSISESASASTSAIVSE</sequence>
<feature type="region of interest" description="Disordered" evidence="2">
    <location>
        <begin position="580"/>
        <end position="608"/>
    </location>
</feature>
<evidence type="ECO:0000313" key="4">
    <source>
        <dbReference type="EMBL" id="MCP0886545.1"/>
    </source>
</evidence>
<dbReference type="InterPro" id="IPR003343">
    <property type="entry name" value="Big_2"/>
</dbReference>
<dbReference type="Proteomes" id="UP001139006">
    <property type="component" value="Unassembled WGS sequence"/>
</dbReference>
<dbReference type="Gene3D" id="2.60.40.1080">
    <property type="match status" value="1"/>
</dbReference>
<evidence type="ECO:0000256" key="1">
    <source>
        <dbReference type="ARBA" id="ARBA00022729"/>
    </source>
</evidence>
<feature type="non-terminal residue" evidence="4">
    <location>
        <position position="608"/>
    </location>
</feature>
<feature type="domain" description="BIG2" evidence="3">
    <location>
        <begin position="395"/>
        <end position="471"/>
    </location>
</feature>
<dbReference type="NCBIfam" id="TIGR03715">
    <property type="entry name" value="KxYKxGKxW"/>
    <property type="match status" value="1"/>
</dbReference>
<dbReference type="InterPro" id="IPR008964">
    <property type="entry name" value="Invasin/intimin_cell_adhesion"/>
</dbReference>
<gene>
    <name evidence="4" type="ORF">LB941_04240</name>
</gene>
<dbReference type="SUPFAM" id="SSF49373">
    <property type="entry name" value="Invasin/intimin cell-adhesion fragments"/>
    <property type="match status" value="1"/>
</dbReference>
<protein>
    <submittedName>
        <fullName evidence="4">KxYKxGKxW signal peptide domain-containing protein</fullName>
    </submittedName>
</protein>
<dbReference type="InterPro" id="IPR022263">
    <property type="entry name" value="KxYKxGKxW"/>
</dbReference>
<dbReference type="AlphaFoldDB" id="A0A9X2JLF2"/>
<proteinExistence type="predicted"/>
<feature type="region of interest" description="Disordered" evidence="2">
    <location>
        <begin position="163"/>
        <end position="220"/>
    </location>
</feature>
<accession>A0A9X2JLF2</accession>